<gene>
    <name evidence="11" type="primary">LOC112282514</name>
    <name evidence="10" type="ORF">PHYPA_007910</name>
</gene>
<dbReference type="EnsemblPlants" id="Pp3c5_19920V3.2">
    <property type="protein sequence ID" value="Pp3c5_19920V3.2"/>
    <property type="gene ID" value="Pp3c5_19920"/>
</dbReference>
<evidence type="ECO:0000256" key="4">
    <source>
        <dbReference type="ARBA" id="ARBA00022692"/>
    </source>
</evidence>
<feature type="compositionally biased region" description="Polar residues" evidence="7">
    <location>
        <begin position="168"/>
        <end position="180"/>
    </location>
</feature>
<dbReference type="RefSeq" id="XP_024375947.1">
    <property type="nucleotide sequence ID" value="XM_024520179.2"/>
</dbReference>
<feature type="transmembrane region" description="Helical" evidence="8">
    <location>
        <begin position="235"/>
        <end position="254"/>
    </location>
</feature>
<keyword evidence="12" id="KW-1185">Reference proteome</keyword>
<name>A0A2K1KKE4_PHYPA</name>
<dbReference type="Gramene" id="Pp3c5_19920V3.1">
    <property type="protein sequence ID" value="Pp3c5_19920V3.1"/>
    <property type="gene ID" value="Pp3c5_19920"/>
</dbReference>
<reference evidence="11" key="3">
    <citation type="submission" date="2020-12" db="UniProtKB">
        <authorList>
            <consortium name="EnsemblPlants"/>
        </authorList>
    </citation>
    <scope>IDENTIFICATION</scope>
</reference>
<evidence type="ECO:0000256" key="1">
    <source>
        <dbReference type="ARBA" id="ARBA00004651"/>
    </source>
</evidence>
<dbReference type="RefSeq" id="XP_024375946.1">
    <property type="nucleotide sequence ID" value="XM_024520178.2"/>
</dbReference>
<dbReference type="STRING" id="3218.A0A2K1KKE4"/>
<evidence type="ECO:0000256" key="7">
    <source>
        <dbReference type="SAM" id="MobiDB-lite"/>
    </source>
</evidence>
<dbReference type="EMBL" id="ABEU02000005">
    <property type="protein sequence ID" value="PNR54233.1"/>
    <property type="molecule type" value="Genomic_DNA"/>
</dbReference>
<feature type="transmembrane region" description="Helical" evidence="8">
    <location>
        <begin position="373"/>
        <end position="394"/>
    </location>
</feature>
<dbReference type="AlphaFoldDB" id="A0A2K1KKE4"/>
<evidence type="ECO:0000313" key="10">
    <source>
        <dbReference type="EMBL" id="PNR54233.1"/>
    </source>
</evidence>
<keyword evidence="5 8" id="KW-1133">Transmembrane helix</keyword>
<evidence type="ECO:0000259" key="9">
    <source>
        <dbReference type="Pfam" id="PF00892"/>
    </source>
</evidence>
<dbReference type="PANTHER" id="PTHR42920:SF26">
    <property type="entry name" value="OS03G0707200 PROTEIN"/>
    <property type="match status" value="1"/>
</dbReference>
<dbReference type="InterPro" id="IPR000620">
    <property type="entry name" value="EamA_dom"/>
</dbReference>
<reference evidence="10 12" key="1">
    <citation type="journal article" date="2008" name="Science">
        <title>The Physcomitrella genome reveals evolutionary insights into the conquest of land by plants.</title>
        <authorList>
            <person name="Rensing S."/>
            <person name="Lang D."/>
            <person name="Zimmer A."/>
            <person name="Terry A."/>
            <person name="Salamov A."/>
            <person name="Shapiro H."/>
            <person name="Nishiyama T."/>
            <person name="Perroud P.-F."/>
            <person name="Lindquist E."/>
            <person name="Kamisugi Y."/>
            <person name="Tanahashi T."/>
            <person name="Sakakibara K."/>
            <person name="Fujita T."/>
            <person name="Oishi K."/>
            <person name="Shin-I T."/>
            <person name="Kuroki Y."/>
            <person name="Toyoda A."/>
            <person name="Suzuki Y."/>
            <person name="Hashimoto A."/>
            <person name="Yamaguchi K."/>
            <person name="Sugano A."/>
            <person name="Kohara Y."/>
            <person name="Fujiyama A."/>
            <person name="Anterola A."/>
            <person name="Aoki S."/>
            <person name="Ashton N."/>
            <person name="Barbazuk W.B."/>
            <person name="Barker E."/>
            <person name="Bennetzen J."/>
            <person name="Bezanilla M."/>
            <person name="Blankenship R."/>
            <person name="Cho S.H."/>
            <person name="Dutcher S."/>
            <person name="Estelle M."/>
            <person name="Fawcett J.A."/>
            <person name="Gundlach H."/>
            <person name="Hanada K."/>
            <person name="Heyl A."/>
            <person name="Hicks K.A."/>
            <person name="Hugh J."/>
            <person name="Lohr M."/>
            <person name="Mayer K."/>
            <person name="Melkozernov A."/>
            <person name="Murata T."/>
            <person name="Nelson D."/>
            <person name="Pils B."/>
            <person name="Prigge M."/>
            <person name="Reiss B."/>
            <person name="Renner T."/>
            <person name="Rombauts S."/>
            <person name="Rushton P."/>
            <person name="Sanderfoot A."/>
            <person name="Schween G."/>
            <person name="Shiu S.-H."/>
            <person name="Stueber K."/>
            <person name="Theodoulou F.L."/>
            <person name="Tu H."/>
            <person name="Van de Peer Y."/>
            <person name="Verrier P.J."/>
            <person name="Waters E."/>
            <person name="Wood A."/>
            <person name="Yang L."/>
            <person name="Cove D."/>
            <person name="Cuming A."/>
            <person name="Hasebe M."/>
            <person name="Lucas S."/>
            <person name="Mishler D.B."/>
            <person name="Reski R."/>
            <person name="Grigoriev I."/>
            <person name="Quatrano R.S."/>
            <person name="Boore J.L."/>
        </authorList>
    </citation>
    <scope>NUCLEOTIDE SEQUENCE [LARGE SCALE GENOMIC DNA]</scope>
    <source>
        <strain evidence="11 12">cv. Gransden 2004</strain>
    </source>
</reference>
<feature type="region of interest" description="Disordered" evidence="7">
    <location>
        <begin position="157"/>
        <end position="181"/>
    </location>
</feature>
<evidence type="ECO:0000256" key="5">
    <source>
        <dbReference type="ARBA" id="ARBA00022989"/>
    </source>
</evidence>
<protein>
    <recommendedName>
        <fullName evidence="9">EamA domain-containing protein</fullName>
    </recommendedName>
</protein>
<evidence type="ECO:0000313" key="11">
    <source>
        <dbReference type="EnsemblPlants" id="Pp3c5_19920V3.1"/>
    </source>
</evidence>
<keyword evidence="4 8" id="KW-0812">Transmembrane</keyword>
<sequence>MDGGVSYQMHSCRRVYSRLSTARSHFSYSFVTSSCHVENRCFQIRRFGLGQPKLMLDELQRTGTLCSRRCSGNENLGSSVRCGVNRDVPDKSFAYSTKSDKQSLPTIRICPRREKTSTKECAPVSFDNYEDQFYEYHKAYVPEPAYEFEDLRVDSSHPGLRNEDEVKQSQASCSDQSPSPLDSGIGALEEIVVKQWWMTFIESIDPHRQGIIILNVLTFFYGSNIAVIKETTLDAASFSVGRFVIAAVVFAPFLKDAVKEPGLTEAGLELGVWAGIGFLAQALGLMTTDAGRASFFTTFTVLTVPFIAGLMGKKIPLLTWLAAVAALFGVGLLETTGAPPSIGDAWSLLSAVVFGIHIIRTEFHSRNHSTSAALPLISLQLFVITGSSCMWFIASHLTSGSALPNLATLDWPALYHTAQELPWGPMVYSGLFSTAICLSAEIFAMRTVSATEAAVITTMEPLWGAGFAWYVLGERWGLRGWVGAAFILGGSLATQIWGSDSRRH</sequence>
<proteinExistence type="inferred from homology"/>
<feature type="transmembrane region" description="Helical" evidence="8">
    <location>
        <begin position="293"/>
        <end position="310"/>
    </location>
</feature>
<feature type="transmembrane region" description="Helical" evidence="8">
    <location>
        <begin position="317"/>
        <end position="333"/>
    </location>
</feature>
<dbReference type="GeneID" id="112282514"/>
<keyword evidence="3" id="KW-1003">Cell membrane</keyword>
<dbReference type="GO" id="GO:0005886">
    <property type="term" value="C:plasma membrane"/>
    <property type="evidence" value="ECO:0007669"/>
    <property type="project" value="UniProtKB-SubCell"/>
</dbReference>
<feature type="transmembrane region" description="Helical" evidence="8">
    <location>
        <begin position="345"/>
        <end position="361"/>
    </location>
</feature>
<accession>A0A2K1KKE4</accession>
<feature type="transmembrane region" description="Helical" evidence="8">
    <location>
        <begin position="426"/>
        <end position="444"/>
    </location>
</feature>
<evidence type="ECO:0000256" key="6">
    <source>
        <dbReference type="ARBA" id="ARBA00023136"/>
    </source>
</evidence>
<dbReference type="SUPFAM" id="SSF103481">
    <property type="entry name" value="Multidrug resistance efflux transporter EmrE"/>
    <property type="match status" value="1"/>
</dbReference>
<dbReference type="GO" id="GO:0016020">
    <property type="term" value="C:membrane"/>
    <property type="evidence" value="ECO:0000318"/>
    <property type="project" value="GO_Central"/>
</dbReference>
<evidence type="ECO:0000313" key="12">
    <source>
        <dbReference type="Proteomes" id="UP000006727"/>
    </source>
</evidence>
<evidence type="ECO:0000256" key="3">
    <source>
        <dbReference type="ARBA" id="ARBA00022475"/>
    </source>
</evidence>
<dbReference type="EnsemblPlants" id="Pp3c5_19920V3.1">
    <property type="protein sequence ID" value="Pp3c5_19920V3.1"/>
    <property type="gene ID" value="Pp3c5_19920"/>
</dbReference>
<keyword evidence="6 8" id="KW-0472">Membrane</keyword>
<dbReference type="PANTHER" id="PTHR42920">
    <property type="entry name" value="OS03G0707200 PROTEIN-RELATED"/>
    <property type="match status" value="1"/>
</dbReference>
<evidence type="ECO:0000256" key="2">
    <source>
        <dbReference type="ARBA" id="ARBA00007635"/>
    </source>
</evidence>
<dbReference type="Gramene" id="Pp3c5_19920V3.2">
    <property type="protein sequence ID" value="Pp3c5_19920V3.2"/>
    <property type="gene ID" value="Pp3c5_19920"/>
</dbReference>
<feature type="domain" description="EamA" evidence="9">
    <location>
        <begin position="414"/>
        <end position="492"/>
    </location>
</feature>
<comment type="similarity">
    <text evidence="2">Belongs to the drug/metabolite transporter (DMT) superfamily. Plant drug/metabolite exporter (P-DME) (TC 2.A.7.4) family.</text>
</comment>
<feature type="transmembrane region" description="Helical" evidence="8">
    <location>
        <begin position="453"/>
        <end position="472"/>
    </location>
</feature>
<dbReference type="InterPro" id="IPR037185">
    <property type="entry name" value="EmrE-like"/>
</dbReference>
<feature type="compositionally biased region" description="Basic and acidic residues" evidence="7">
    <location>
        <begin position="157"/>
        <end position="167"/>
    </location>
</feature>
<feature type="domain" description="EamA" evidence="9">
    <location>
        <begin position="210"/>
        <end position="333"/>
    </location>
</feature>
<dbReference type="PaxDb" id="3218-PP1S93_121V6.1"/>
<dbReference type="Proteomes" id="UP000006727">
    <property type="component" value="Chromosome 5"/>
</dbReference>
<reference evidence="10 12" key="2">
    <citation type="journal article" date="2018" name="Plant J.">
        <title>The Physcomitrella patens chromosome-scale assembly reveals moss genome structure and evolution.</title>
        <authorList>
            <person name="Lang D."/>
            <person name="Ullrich K.K."/>
            <person name="Murat F."/>
            <person name="Fuchs J."/>
            <person name="Jenkins J."/>
            <person name="Haas F.B."/>
            <person name="Piednoel M."/>
            <person name="Gundlach H."/>
            <person name="Van Bel M."/>
            <person name="Meyberg R."/>
            <person name="Vives C."/>
            <person name="Morata J."/>
            <person name="Symeonidi A."/>
            <person name="Hiss M."/>
            <person name="Muchero W."/>
            <person name="Kamisugi Y."/>
            <person name="Saleh O."/>
            <person name="Blanc G."/>
            <person name="Decker E.L."/>
            <person name="van Gessel N."/>
            <person name="Grimwood J."/>
            <person name="Hayes R.D."/>
            <person name="Graham S.W."/>
            <person name="Gunter L.E."/>
            <person name="McDaniel S.F."/>
            <person name="Hoernstein S.N.W."/>
            <person name="Larsson A."/>
            <person name="Li F.W."/>
            <person name="Perroud P.F."/>
            <person name="Phillips J."/>
            <person name="Ranjan P."/>
            <person name="Rokshar D.S."/>
            <person name="Rothfels C.J."/>
            <person name="Schneider L."/>
            <person name="Shu S."/>
            <person name="Stevenson D.W."/>
            <person name="Thummler F."/>
            <person name="Tillich M."/>
            <person name="Villarreal Aguilar J.C."/>
            <person name="Widiez T."/>
            <person name="Wong G.K."/>
            <person name="Wymore A."/>
            <person name="Zhang Y."/>
            <person name="Zimmer A.D."/>
            <person name="Quatrano R.S."/>
            <person name="Mayer K.F.X."/>
            <person name="Goodstein D."/>
            <person name="Casacuberta J.M."/>
            <person name="Vandepoele K."/>
            <person name="Reski R."/>
            <person name="Cuming A.C."/>
            <person name="Tuskan G.A."/>
            <person name="Maumus F."/>
            <person name="Salse J."/>
            <person name="Schmutz J."/>
            <person name="Rensing S.A."/>
        </authorList>
    </citation>
    <scope>NUCLEOTIDE SEQUENCE [LARGE SCALE GENOMIC DNA]</scope>
    <source>
        <strain evidence="11 12">cv. Gransden 2004</strain>
    </source>
</reference>
<feature type="transmembrane region" description="Helical" evidence="8">
    <location>
        <begin position="211"/>
        <end position="229"/>
    </location>
</feature>
<organism evidence="10">
    <name type="scientific">Physcomitrium patens</name>
    <name type="common">Spreading-leaved earth moss</name>
    <name type="synonym">Physcomitrella patens</name>
    <dbReference type="NCBI Taxonomy" id="3218"/>
    <lineage>
        <taxon>Eukaryota</taxon>
        <taxon>Viridiplantae</taxon>
        <taxon>Streptophyta</taxon>
        <taxon>Embryophyta</taxon>
        <taxon>Bryophyta</taxon>
        <taxon>Bryophytina</taxon>
        <taxon>Bryopsida</taxon>
        <taxon>Funariidae</taxon>
        <taxon>Funariales</taxon>
        <taxon>Funariaceae</taxon>
        <taxon>Physcomitrium</taxon>
    </lineage>
</organism>
<dbReference type="Pfam" id="PF00892">
    <property type="entry name" value="EamA"/>
    <property type="match status" value="2"/>
</dbReference>
<feature type="transmembrane region" description="Helical" evidence="8">
    <location>
        <begin position="478"/>
        <end position="498"/>
    </location>
</feature>
<comment type="subcellular location">
    <subcellularLocation>
        <location evidence="1">Cell membrane</location>
        <topology evidence="1">Multi-pass membrane protein</topology>
    </subcellularLocation>
</comment>
<dbReference type="InterPro" id="IPR051258">
    <property type="entry name" value="Diverse_Substrate_Transporter"/>
</dbReference>
<evidence type="ECO:0000256" key="8">
    <source>
        <dbReference type="SAM" id="Phobius"/>
    </source>
</evidence>
<dbReference type="OrthoDB" id="2017960at2759"/>